<keyword evidence="3" id="KW-1185">Reference proteome</keyword>
<feature type="region of interest" description="Disordered" evidence="1">
    <location>
        <begin position="88"/>
        <end position="109"/>
    </location>
</feature>
<dbReference type="Proteomes" id="UP000823521">
    <property type="component" value="Unassembled WGS sequence"/>
</dbReference>
<proteinExistence type="predicted"/>
<comment type="caution">
    <text evidence="2">The sequence shown here is derived from an EMBL/GenBank/DDBJ whole genome shotgun (WGS) entry which is preliminary data.</text>
</comment>
<evidence type="ECO:0000256" key="1">
    <source>
        <dbReference type="SAM" id="MobiDB-lite"/>
    </source>
</evidence>
<accession>A0ABS3W0G6</accession>
<gene>
    <name evidence="2" type="ORF">GSF22_30360</name>
</gene>
<dbReference type="RefSeq" id="WP_208817359.1">
    <property type="nucleotide sequence ID" value="NZ_WVUH01000439.1"/>
</dbReference>
<reference evidence="2 3" key="1">
    <citation type="submission" date="2019-12" db="EMBL/GenBank/DDBJ databases">
        <title>Whole genome sequencing of endophytic Actinobacterium Micromonospora sp. MPMI6T.</title>
        <authorList>
            <person name="Evv R."/>
            <person name="Podile A.R."/>
        </authorList>
    </citation>
    <scope>NUCLEOTIDE SEQUENCE [LARGE SCALE GENOMIC DNA]</scope>
    <source>
        <strain evidence="2 3">MPMI6</strain>
    </source>
</reference>
<evidence type="ECO:0000313" key="2">
    <source>
        <dbReference type="EMBL" id="MBO4210264.1"/>
    </source>
</evidence>
<name>A0ABS3W0G6_MICEH</name>
<dbReference type="EMBL" id="WVUH01000439">
    <property type="protein sequence ID" value="MBO4210264.1"/>
    <property type="molecule type" value="Genomic_DNA"/>
</dbReference>
<feature type="region of interest" description="Disordered" evidence="1">
    <location>
        <begin position="1"/>
        <end position="22"/>
    </location>
</feature>
<evidence type="ECO:0000313" key="3">
    <source>
        <dbReference type="Proteomes" id="UP000823521"/>
    </source>
</evidence>
<sequence length="109" mass="11456">MASSVHQPASATVRPIDVDPPQQADDLTAWIGAILRTTHPVRLAAALHRAEATATQRFAAGTVRRAMQEAIAAELHDDADDTIVAIATGPHDVPGPRLSPSPAADPSRR</sequence>
<protein>
    <submittedName>
        <fullName evidence="2">Uncharacterized protein</fullName>
    </submittedName>
</protein>
<feature type="compositionally biased region" description="Polar residues" evidence="1">
    <location>
        <begin position="1"/>
        <end position="10"/>
    </location>
</feature>
<organism evidence="2 3">
    <name type="scientific">Micromonospora echinofusca</name>
    <dbReference type="NCBI Taxonomy" id="47858"/>
    <lineage>
        <taxon>Bacteria</taxon>
        <taxon>Bacillati</taxon>
        <taxon>Actinomycetota</taxon>
        <taxon>Actinomycetes</taxon>
        <taxon>Micromonosporales</taxon>
        <taxon>Micromonosporaceae</taxon>
        <taxon>Micromonospora</taxon>
    </lineage>
</organism>